<evidence type="ECO:0000313" key="1">
    <source>
        <dbReference type="EMBL" id="JAD79690.1"/>
    </source>
</evidence>
<reference evidence="1" key="2">
    <citation type="journal article" date="2015" name="Data Brief">
        <title>Shoot transcriptome of the giant reed, Arundo donax.</title>
        <authorList>
            <person name="Barrero R.A."/>
            <person name="Guerrero F.D."/>
            <person name="Moolhuijzen P."/>
            <person name="Goolsby J.A."/>
            <person name="Tidwell J."/>
            <person name="Bellgard S.E."/>
            <person name="Bellgard M.I."/>
        </authorList>
    </citation>
    <scope>NUCLEOTIDE SEQUENCE</scope>
    <source>
        <tissue evidence="1">Shoot tissue taken approximately 20 cm above the soil surface</tissue>
    </source>
</reference>
<name>A0A0A9D223_ARUDO</name>
<reference evidence="1" key="1">
    <citation type="submission" date="2014-09" db="EMBL/GenBank/DDBJ databases">
        <authorList>
            <person name="Magalhaes I.L.F."/>
            <person name="Oliveira U."/>
            <person name="Santos F.R."/>
            <person name="Vidigal T.H.D.A."/>
            <person name="Brescovit A.D."/>
            <person name="Santos A.J."/>
        </authorList>
    </citation>
    <scope>NUCLEOTIDE SEQUENCE</scope>
    <source>
        <tissue evidence="1">Shoot tissue taken approximately 20 cm above the soil surface</tissue>
    </source>
</reference>
<organism evidence="1">
    <name type="scientific">Arundo donax</name>
    <name type="common">Giant reed</name>
    <name type="synonym">Donax arundinaceus</name>
    <dbReference type="NCBI Taxonomy" id="35708"/>
    <lineage>
        <taxon>Eukaryota</taxon>
        <taxon>Viridiplantae</taxon>
        <taxon>Streptophyta</taxon>
        <taxon>Embryophyta</taxon>
        <taxon>Tracheophyta</taxon>
        <taxon>Spermatophyta</taxon>
        <taxon>Magnoliopsida</taxon>
        <taxon>Liliopsida</taxon>
        <taxon>Poales</taxon>
        <taxon>Poaceae</taxon>
        <taxon>PACMAD clade</taxon>
        <taxon>Arundinoideae</taxon>
        <taxon>Arundineae</taxon>
        <taxon>Arundo</taxon>
    </lineage>
</organism>
<protein>
    <submittedName>
        <fullName evidence="1">Uncharacterized protein</fullName>
    </submittedName>
</protein>
<sequence>MMILSFLHLSRSRPISHYCQILAAMYN</sequence>
<accession>A0A0A9D223</accession>
<dbReference type="AlphaFoldDB" id="A0A0A9D223"/>
<dbReference type="EMBL" id="GBRH01218205">
    <property type="protein sequence ID" value="JAD79690.1"/>
    <property type="molecule type" value="Transcribed_RNA"/>
</dbReference>
<proteinExistence type="predicted"/>